<keyword evidence="1" id="KW-1133">Transmembrane helix</keyword>
<evidence type="ECO:0000313" key="2">
    <source>
        <dbReference type="EMBL" id="GIE06954.1"/>
    </source>
</evidence>
<keyword evidence="1" id="KW-0472">Membrane</keyword>
<dbReference type="Proteomes" id="UP000637628">
    <property type="component" value="Unassembled WGS sequence"/>
</dbReference>
<sequence>MRVRVGLVTAGAVLIAYAIVGTLTADPIGILVFLIAVLVAHDALWMPAVLLVVAVARTRRKKSERSRDSGAGPRGG</sequence>
<keyword evidence="3" id="KW-1185">Reference proteome</keyword>
<dbReference type="EMBL" id="BOML01000071">
    <property type="protein sequence ID" value="GIE06954.1"/>
    <property type="molecule type" value="Genomic_DNA"/>
</dbReference>
<comment type="caution">
    <text evidence="2">The sequence shown here is derived from an EMBL/GenBank/DDBJ whole genome shotgun (WGS) entry which is preliminary data.</text>
</comment>
<keyword evidence="1" id="KW-0812">Transmembrane</keyword>
<evidence type="ECO:0000313" key="3">
    <source>
        <dbReference type="Proteomes" id="UP000637628"/>
    </source>
</evidence>
<name>A0ABQ3ZAW7_9ACTN</name>
<feature type="transmembrane region" description="Helical" evidence="1">
    <location>
        <begin position="28"/>
        <end position="56"/>
    </location>
</feature>
<dbReference type="RefSeq" id="WP_203734813.1">
    <property type="nucleotide sequence ID" value="NZ_BAAATX010000028.1"/>
</dbReference>
<accession>A0ABQ3ZAW7</accession>
<reference evidence="2 3" key="1">
    <citation type="submission" date="2021-01" db="EMBL/GenBank/DDBJ databases">
        <title>Whole genome shotgun sequence of Actinoplanes durhamensis NBRC 14914.</title>
        <authorList>
            <person name="Komaki H."/>
            <person name="Tamura T."/>
        </authorList>
    </citation>
    <scope>NUCLEOTIDE SEQUENCE [LARGE SCALE GENOMIC DNA]</scope>
    <source>
        <strain evidence="2 3">NBRC 14914</strain>
    </source>
</reference>
<protein>
    <submittedName>
        <fullName evidence="2">Uncharacterized protein</fullName>
    </submittedName>
</protein>
<organism evidence="2 3">
    <name type="scientific">Paractinoplanes durhamensis</name>
    <dbReference type="NCBI Taxonomy" id="113563"/>
    <lineage>
        <taxon>Bacteria</taxon>
        <taxon>Bacillati</taxon>
        <taxon>Actinomycetota</taxon>
        <taxon>Actinomycetes</taxon>
        <taxon>Micromonosporales</taxon>
        <taxon>Micromonosporaceae</taxon>
        <taxon>Paractinoplanes</taxon>
    </lineage>
</organism>
<evidence type="ECO:0000256" key="1">
    <source>
        <dbReference type="SAM" id="Phobius"/>
    </source>
</evidence>
<proteinExistence type="predicted"/>
<gene>
    <name evidence="2" type="ORF">Adu01nite_83040</name>
</gene>